<dbReference type="EMBL" id="BAAAHE010000014">
    <property type="protein sequence ID" value="GAA0616916.1"/>
    <property type="molecule type" value="Genomic_DNA"/>
</dbReference>
<accession>A0ABN1GRJ6</accession>
<organism evidence="3 4">
    <name type="scientific">Sporichthya brevicatena</name>
    <dbReference type="NCBI Taxonomy" id="171442"/>
    <lineage>
        <taxon>Bacteria</taxon>
        <taxon>Bacillati</taxon>
        <taxon>Actinomycetota</taxon>
        <taxon>Actinomycetes</taxon>
        <taxon>Sporichthyales</taxon>
        <taxon>Sporichthyaceae</taxon>
        <taxon>Sporichthya</taxon>
    </lineage>
</organism>
<evidence type="ECO:0000313" key="3">
    <source>
        <dbReference type="EMBL" id="GAA0616916.1"/>
    </source>
</evidence>
<evidence type="ECO:0000313" key="4">
    <source>
        <dbReference type="Proteomes" id="UP001500957"/>
    </source>
</evidence>
<keyword evidence="2" id="KW-0812">Transmembrane</keyword>
<sequence>MDPVTFVRSQPDRAAAVLAAVVGVVLLVVGWFGVSDQGIVAGQIPYLISCGLGGVFALATATTLWVSADLRDEWRKMDAVEAAVLEQNEILRKLAPGSLPTTAAPADRNSHDIPAPAREHA</sequence>
<proteinExistence type="predicted"/>
<keyword evidence="4" id="KW-1185">Reference proteome</keyword>
<gene>
    <name evidence="3" type="ORF">GCM10009547_18800</name>
</gene>
<feature type="region of interest" description="Disordered" evidence="1">
    <location>
        <begin position="96"/>
        <end position="121"/>
    </location>
</feature>
<evidence type="ECO:0000256" key="1">
    <source>
        <dbReference type="SAM" id="MobiDB-lite"/>
    </source>
</evidence>
<keyword evidence="2" id="KW-1133">Transmembrane helix</keyword>
<evidence type="ECO:0000256" key="2">
    <source>
        <dbReference type="SAM" id="Phobius"/>
    </source>
</evidence>
<dbReference type="Proteomes" id="UP001500957">
    <property type="component" value="Unassembled WGS sequence"/>
</dbReference>
<name>A0ABN1GRJ6_9ACTN</name>
<feature type="transmembrane region" description="Helical" evidence="2">
    <location>
        <begin position="46"/>
        <end position="67"/>
    </location>
</feature>
<reference evidence="3 4" key="1">
    <citation type="journal article" date="2019" name="Int. J. Syst. Evol. Microbiol.">
        <title>The Global Catalogue of Microorganisms (GCM) 10K type strain sequencing project: providing services to taxonomists for standard genome sequencing and annotation.</title>
        <authorList>
            <consortium name="The Broad Institute Genomics Platform"/>
            <consortium name="The Broad Institute Genome Sequencing Center for Infectious Disease"/>
            <person name="Wu L."/>
            <person name="Ma J."/>
        </authorList>
    </citation>
    <scope>NUCLEOTIDE SEQUENCE [LARGE SCALE GENOMIC DNA]</scope>
    <source>
        <strain evidence="3 4">JCM 10671</strain>
    </source>
</reference>
<feature type="transmembrane region" description="Helical" evidence="2">
    <location>
        <begin position="14"/>
        <end position="34"/>
    </location>
</feature>
<comment type="caution">
    <text evidence="3">The sequence shown here is derived from an EMBL/GenBank/DDBJ whole genome shotgun (WGS) entry which is preliminary data.</text>
</comment>
<keyword evidence="2" id="KW-0472">Membrane</keyword>
<protein>
    <submittedName>
        <fullName evidence="3">Uncharacterized protein</fullName>
    </submittedName>
</protein>